<protein>
    <submittedName>
        <fullName evidence="7">ABC transporter ATP-binding protein</fullName>
    </submittedName>
</protein>
<organism evidence="7">
    <name type="scientific">Paenibacillus sp. SYP-B3998</name>
    <dbReference type="NCBI Taxonomy" id="2678564"/>
    <lineage>
        <taxon>Bacteria</taxon>
        <taxon>Bacillati</taxon>
        <taxon>Bacillota</taxon>
        <taxon>Bacilli</taxon>
        <taxon>Bacillales</taxon>
        <taxon>Paenibacillaceae</taxon>
        <taxon>Paenibacillus</taxon>
    </lineage>
</organism>
<accession>A0A6G3ZYB1</accession>
<keyword evidence="5" id="KW-1278">Translocase</keyword>
<dbReference type="PANTHER" id="PTHR46743:SF2">
    <property type="entry name" value="TEICHOIC ACIDS EXPORT ATP-BINDING PROTEIN TAGH"/>
    <property type="match status" value="1"/>
</dbReference>
<keyword evidence="4 7" id="KW-0067">ATP-binding</keyword>
<reference evidence="7" key="1">
    <citation type="submission" date="2020-02" db="EMBL/GenBank/DDBJ databases">
        <authorList>
            <person name="Shen X.-R."/>
            <person name="Zhang Y.-X."/>
        </authorList>
    </citation>
    <scope>NUCLEOTIDE SEQUENCE</scope>
    <source>
        <strain evidence="7">SYP-B3998</strain>
    </source>
</reference>
<comment type="caution">
    <text evidence="7">The sequence shown here is derived from an EMBL/GenBank/DDBJ whole genome shotgun (WGS) entry which is preliminary data.</text>
</comment>
<dbReference type="PROSITE" id="PS00211">
    <property type="entry name" value="ABC_TRANSPORTER_1"/>
    <property type="match status" value="1"/>
</dbReference>
<dbReference type="InterPro" id="IPR003439">
    <property type="entry name" value="ABC_transporter-like_ATP-bd"/>
</dbReference>
<evidence type="ECO:0000256" key="5">
    <source>
        <dbReference type="ARBA" id="ARBA00022967"/>
    </source>
</evidence>
<evidence type="ECO:0000256" key="3">
    <source>
        <dbReference type="ARBA" id="ARBA00022741"/>
    </source>
</evidence>
<dbReference type="InterPro" id="IPR027417">
    <property type="entry name" value="P-loop_NTPase"/>
</dbReference>
<dbReference type="InterPro" id="IPR029439">
    <property type="entry name" value="Wzt_C"/>
</dbReference>
<sequence>MNDIAIKIEQVSKIYKLYDKPIDRVNESLSLFQKKKKHREFFAVNNVSFEIKKGETVGIVGKNGSGKSTLLKIITGVLTPSSGNVHINGKISALLELGAGFNPEYTGMQNIYLNASMMGLTKEEIVKKIPFIIEFADIGQHIDQPVKTYSSGMFVRLAFAVAINVDPEILIVDEALAVGDDLFQKKCFSKIESFKKSGKTVLFVSHSGSLVVELCDKAILMDAGEKLLMGPSNTVVNLYQKLLFTPKDKMDFVKGQIEKIDVIGFNKYKSFDTEKTKGVVIDKGEISLDSENLVDTNYEEYLDEGLIPTDPVLYETNGAKIFDYKISNYKGEDVNVLRFGRKYILSYKVKFYENCQNVRFGMIIKTKTGIEISGAATARPGEGIEMVVADKVLTVEFEFTPKLAAGVYFLRCGVVGIEQDNEVFLDRQVDAVAFRMLDQQKSLMNSLVDFDITSNIYEMRE</sequence>
<dbReference type="RefSeq" id="WP_163947347.1">
    <property type="nucleotide sequence ID" value="NZ_JAAIKC010000004.1"/>
</dbReference>
<dbReference type="PROSITE" id="PS50893">
    <property type="entry name" value="ABC_TRANSPORTER_2"/>
    <property type="match status" value="1"/>
</dbReference>
<dbReference type="GO" id="GO:0140359">
    <property type="term" value="F:ABC-type transporter activity"/>
    <property type="evidence" value="ECO:0007669"/>
    <property type="project" value="InterPro"/>
</dbReference>
<dbReference type="Pfam" id="PF00005">
    <property type="entry name" value="ABC_tran"/>
    <property type="match status" value="1"/>
</dbReference>
<dbReference type="InterPro" id="IPR003593">
    <property type="entry name" value="AAA+_ATPase"/>
</dbReference>
<evidence type="ECO:0000256" key="2">
    <source>
        <dbReference type="ARBA" id="ARBA00022448"/>
    </source>
</evidence>
<keyword evidence="3" id="KW-0547">Nucleotide-binding</keyword>
<dbReference type="CDD" id="cd03220">
    <property type="entry name" value="ABC_KpsT_Wzt"/>
    <property type="match status" value="1"/>
</dbReference>
<dbReference type="Pfam" id="PF14524">
    <property type="entry name" value="Wzt_C"/>
    <property type="match status" value="1"/>
</dbReference>
<dbReference type="AlphaFoldDB" id="A0A6G3ZYB1"/>
<dbReference type="EMBL" id="JAAIKC010000004">
    <property type="protein sequence ID" value="NEW07080.1"/>
    <property type="molecule type" value="Genomic_DNA"/>
</dbReference>
<dbReference type="InterPro" id="IPR017871">
    <property type="entry name" value="ABC_transporter-like_CS"/>
</dbReference>
<dbReference type="GO" id="GO:0016887">
    <property type="term" value="F:ATP hydrolysis activity"/>
    <property type="evidence" value="ECO:0007669"/>
    <property type="project" value="InterPro"/>
</dbReference>
<dbReference type="PANTHER" id="PTHR46743">
    <property type="entry name" value="TEICHOIC ACIDS EXPORT ATP-BINDING PROTEIN TAGH"/>
    <property type="match status" value="1"/>
</dbReference>
<dbReference type="GO" id="GO:0005524">
    <property type="term" value="F:ATP binding"/>
    <property type="evidence" value="ECO:0007669"/>
    <property type="project" value="UniProtKB-KW"/>
</dbReference>
<dbReference type="InterPro" id="IPR050683">
    <property type="entry name" value="Bact_Polysacc_Export_ATP-bd"/>
</dbReference>
<dbReference type="SMART" id="SM00382">
    <property type="entry name" value="AAA"/>
    <property type="match status" value="1"/>
</dbReference>
<gene>
    <name evidence="7" type="ORF">GK047_13795</name>
</gene>
<dbReference type="Gene3D" id="2.70.50.60">
    <property type="entry name" value="abc- transporter (atp binding component) like domain"/>
    <property type="match status" value="1"/>
</dbReference>
<dbReference type="Gene3D" id="3.40.50.300">
    <property type="entry name" value="P-loop containing nucleotide triphosphate hydrolases"/>
    <property type="match status" value="1"/>
</dbReference>
<comment type="similarity">
    <text evidence="1">Belongs to the ABC transporter superfamily.</text>
</comment>
<evidence type="ECO:0000256" key="1">
    <source>
        <dbReference type="ARBA" id="ARBA00005417"/>
    </source>
</evidence>
<evidence type="ECO:0000313" key="7">
    <source>
        <dbReference type="EMBL" id="NEW07080.1"/>
    </source>
</evidence>
<dbReference type="GO" id="GO:0016020">
    <property type="term" value="C:membrane"/>
    <property type="evidence" value="ECO:0007669"/>
    <property type="project" value="InterPro"/>
</dbReference>
<feature type="domain" description="ABC transporter" evidence="6">
    <location>
        <begin position="6"/>
        <end position="248"/>
    </location>
</feature>
<dbReference type="CDD" id="cd10147">
    <property type="entry name" value="Wzt_C-like"/>
    <property type="match status" value="1"/>
</dbReference>
<evidence type="ECO:0000256" key="4">
    <source>
        <dbReference type="ARBA" id="ARBA00022840"/>
    </source>
</evidence>
<name>A0A6G3ZYB1_9BACL</name>
<proteinExistence type="inferred from homology"/>
<evidence type="ECO:0000259" key="6">
    <source>
        <dbReference type="PROSITE" id="PS50893"/>
    </source>
</evidence>
<dbReference type="SUPFAM" id="SSF52540">
    <property type="entry name" value="P-loop containing nucleoside triphosphate hydrolases"/>
    <property type="match status" value="1"/>
</dbReference>
<dbReference type="InterPro" id="IPR015860">
    <property type="entry name" value="ABC_transpr_TagH-like"/>
</dbReference>
<keyword evidence="2" id="KW-0813">Transport</keyword>